<dbReference type="Gene3D" id="1.25.40.10">
    <property type="entry name" value="Tetratricopeptide repeat domain"/>
    <property type="match status" value="5"/>
</dbReference>
<dbReference type="PROSITE" id="PS50005">
    <property type="entry name" value="TPR"/>
    <property type="match status" value="1"/>
</dbReference>
<keyword evidence="2 3" id="KW-0802">TPR repeat</keyword>
<sequence length="577" mass="67392">MAFLTAMPVQAADGLTGNDRKRYDYFFQEAARLQALGRYGDAFELFEHARKINPRAAEVYFYQSMYYQQMKQDSLAQDCLARAITLAPSNLTFRERMAQYYVANQQYDKAIEAYEGIFAQNHDNTDALYMLLRLYQQQKEYPQMLKTLNRLETEEGENEKFTLEKMHIYELMNDSKSAYKELKSLTEAHPLDMIYKTMLGNWLMEHQRRKEAYKLFTHVLEEEPDNSYAQMSLYDYYNATDQKEQAHAMLDRILLGKKTDLDTKLMMIRSFIQDNESHGADSTQVIALFDRMLSQPKPSADIAEFRAAYMNIKKMPMDTVNAAYRKVLEIAPDRSESRIQLIQNLWEKKDYDEVIRLSNAAHDYNPEEMVFYYFGGMAHYMKHEEDATLEEFRRGVGQINSKSSPDLVSDLYMIMGDILHGKNRQAEAFAAYDSCLHWKPDNVPGLNNYAYYISQTGKNLQKAELMSYKTIKAEPKNSTYLDTYAWILFMEERYAEAKTYIDQTLAYSDSTADNSTVIEHAGDIYAMNGLTDQAVAYWKQAQKGSQDPDALKVKIECRKYMTESEIIKYKRKWKKTK</sequence>
<evidence type="ECO:0000256" key="2">
    <source>
        <dbReference type="ARBA" id="ARBA00022803"/>
    </source>
</evidence>
<gene>
    <name evidence="4" type="ORF">F7D20_09080</name>
</gene>
<dbReference type="InterPro" id="IPR011990">
    <property type="entry name" value="TPR-like_helical_dom_sf"/>
</dbReference>
<accession>A0A6A7WCJ0</accession>
<protein>
    <submittedName>
        <fullName evidence="4">Tetratricopeptide repeat protein</fullName>
    </submittedName>
</protein>
<evidence type="ECO:0000256" key="1">
    <source>
        <dbReference type="ARBA" id="ARBA00022737"/>
    </source>
</evidence>
<dbReference type="PANTHER" id="PTHR44227">
    <property type="match status" value="1"/>
</dbReference>
<dbReference type="SMART" id="SM00028">
    <property type="entry name" value="TPR"/>
    <property type="match status" value="7"/>
</dbReference>
<evidence type="ECO:0000256" key="3">
    <source>
        <dbReference type="PROSITE-ProRule" id="PRU00339"/>
    </source>
</evidence>
<organism evidence="4 5">
    <name type="scientific">Segatella copri</name>
    <dbReference type="NCBI Taxonomy" id="165179"/>
    <lineage>
        <taxon>Bacteria</taxon>
        <taxon>Pseudomonadati</taxon>
        <taxon>Bacteroidota</taxon>
        <taxon>Bacteroidia</taxon>
        <taxon>Bacteroidales</taxon>
        <taxon>Prevotellaceae</taxon>
        <taxon>Segatella</taxon>
    </lineage>
</organism>
<dbReference type="OrthoDB" id="9814220at2"/>
<dbReference type="Pfam" id="PF14559">
    <property type="entry name" value="TPR_19"/>
    <property type="match status" value="2"/>
</dbReference>
<comment type="caution">
    <text evidence="4">The sequence shown here is derived from an EMBL/GenBank/DDBJ whole genome shotgun (WGS) entry which is preliminary data.</text>
</comment>
<keyword evidence="1" id="KW-0677">Repeat</keyword>
<keyword evidence="5" id="KW-1185">Reference proteome</keyword>
<dbReference type="Pfam" id="PF13181">
    <property type="entry name" value="TPR_8"/>
    <property type="match status" value="1"/>
</dbReference>
<dbReference type="EMBL" id="VZAD01000069">
    <property type="protein sequence ID" value="MQP12101.1"/>
    <property type="molecule type" value="Genomic_DNA"/>
</dbReference>
<dbReference type="PANTHER" id="PTHR44227:SF3">
    <property type="entry name" value="PROTEIN O-MANNOSYL-TRANSFERASE TMTC4"/>
    <property type="match status" value="1"/>
</dbReference>
<reference evidence="4 5" key="1">
    <citation type="submission" date="2019-09" db="EMBL/GenBank/DDBJ databases">
        <title>Distinct polysaccharide growth profiles of human intestinal Prevotella copri isolates.</title>
        <authorList>
            <person name="Fehlner-Peach H."/>
            <person name="Magnabosco C."/>
            <person name="Raghavan V."/>
            <person name="Scher J.U."/>
            <person name="Tett A."/>
            <person name="Cox L.M."/>
            <person name="Gottsegen C."/>
            <person name="Watters A."/>
            <person name="Wiltshire- Gordon J.D."/>
            <person name="Segata N."/>
            <person name="Bonneau R."/>
            <person name="Littman D.R."/>
        </authorList>
    </citation>
    <scope>NUCLEOTIDE SEQUENCE [LARGE SCALE GENOMIC DNA]</scope>
    <source>
        <strain evidence="5">iAQ1173</strain>
    </source>
</reference>
<evidence type="ECO:0000313" key="5">
    <source>
        <dbReference type="Proteomes" id="UP000384372"/>
    </source>
</evidence>
<dbReference type="InterPro" id="IPR052346">
    <property type="entry name" value="O-mannosyl-transferase_TMTC"/>
</dbReference>
<dbReference type="Proteomes" id="UP000384372">
    <property type="component" value="Unassembled WGS sequence"/>
</dbReference>
<proteinExistence type="predicted"/>
<dbReference type="InterPro" id="IPR019734">
    <property type="entry name" value="TPR_rpt"/>
</dbReference>
<dbReference type="SUPFAM" id="SSF48452">
    <property type="entry name" value="TPR-like"/>
    <property type="match status" value="3"/>
</dbReference>
<dbReference type="AlphaFoldDB" id="A0A6A7WCJ0"/>
<evidence type="ECO:0000313" key="4">
    <source>
        <dbReference type="EMBL" id="MQP12101.1"/>
    </source>
</evidence>
<feature type="repeat" description="TPR" evidence="3">
    <location>
        <begin position="57"/>
        <end position="90"/>
    </location>
</feature>
<name>A0A6A7WCJ0_9BACT</name>